<evidence type="ECO:0000313" key="2">
    <source>
        <dbReference type="EMBL" id="EDW25606.1"/>
    </source>
</evidence>
<sequence length="213" mass="24891">MYGRSGAVMTNTVGDHHAVVFLLLGKRPGFYRIVELLRSLQFHQQIALFLGLQTALAKVRHVRAHDGFHNIKREAAWSHLKPRNVWKIANSDGLHRSGLSHIMMFLVFLFCIHIYACCGDAYAQETNYLIHSPNDRPHHRRKHNMHRPPYKGYDWYSHYKMDTRPDLPKTTPPHDHTHGTTKGPLTDQEKLKQLQEMETKARLLKVHEWKSHL</sequence>
<evidence type="ECO:0000256" key="1">
    <source>
        <dbReference type="SAM" id="MobiDB-lite"/>
    </source>
</evidence>
<name>B4GT97_DROPE</name>
<dbReference type="Proteomes" id="UP000008744">
    <property type="component" value="Unassembled WGS sequence"/>
</dbReference>
<dbReference type="OrthoDB" id="7870863at2759"/>
<dbReference type="AlphaFoldDB" id="B4GT97"/>
<evidence type="ECO:0000313" key="3">
    <source>
        <dbReference type="Proteomes" id="UP000008744"/>
    </source>
</evidence>
<feature type="compositionally biased region" description="Basic and acidic residues" evidence="1">
    <location>
        <begin position="166"/>
        <end position="178"/>
    </location>
</feature>
<reference evidence="2 3" key="1">
    <citation type="journal article" date="2007" name="Nature">
        <title>Evolution of genes and genomes on the Drosophila phylogeny.</title>
        <authorList>
            <consortium name="Drosophila 12 Genomes Consortium"/>
            <person name="Clark A.G."/>
            <person name="Eisen M.B."/>
            <person name="Smith D.R."/>
            <person name="Bergman C.M."/>
            <person name="Oliver B."/>
            <person name="Markow T.A."/>
            <person name="Kaufman T.C."/>
            <person name="Kellis M."/>
            <person name="Gelbart W."/>
            <person name="Iyer V.N."/>
            <person name="Pollard D.A."/>
            <person name="Sackton T.B."/>
            <person name="Larracuente A.M."/>
            <person name="Singh N.D."/>
            <person name="Abad J.P."/>
            <person name="Abt D.N."/>
            <person name="Adryan B."/>
            <person name="Aguade M."/>
            <person name="Akashi H."/>
            <person name="Anderson W.W."/>
            <person name="Aquadro C.F."/>
            <person name="Ardell D.H."/>
            <person name="Arguello R."/>
            <person name="Artieri C.G."/>
            <person name="Barbash D.A."/>
            <person name="Barker D."/>
            <person name="Barsanti P."/>
            <person name="Batterham P."/>
            <person name="Batzoglou S."/>
            <person name="Begun D."/>
            <person name="Bhutkar A."/>
            <person name="Blanco E."/>
            <person name="Bosak S.A."/>
            <person name="Bradley R.K."/>
            <person name="Brand A.D."/>
            <person name="Brent M.R."/>
            <person name="Brooks A.N."/>
            <person name="Brown R.H."/>
            <person name="Butlin R.K."/>
            <person name="Caggese C."/>
            <person name="Calvi B.R."/>
            <person name="Bernardo de Carvalho A."/>
            <person name="Caspi A."/>
            <person name="Castrezana S."/>
            <person name="Celniker S.E."/>
            <person name="Chang J.L."/>
            <person name="Chapple C."/>
            <person name="Chatterji S."/>
            <person name="Chinwalla A."/>
            <person name="Civetta A."/>
            <person name="Clifton S.W."/>
            <person name="Comeron J.M."/>
            <person name="Costello J.C."/>
            <person name="Coyne J.A."/>
            <person name="Daub J."/>
            <person name="David R.G."/>
            <person name="Delcher A.L."/>
            <person name="Delehaunty K."/>
            <person name="Do C.B."/>
            <person name="Ebling H."/>
            <person name="Edwards K."/>
            <person name="Eickbush T."/>
            <person name="Evans J.D."/>
            <person name="Filipski A."/>
            <person name="Findeiss S."/>
            <person name="Freyhult E."/>
            <person name="Fulton L."/>
            <person name="Fulton R."/>
            <person name="Garcia A.C."/>
            <person name="Gardiner A."/>
            <person name="Garfield D.A."/>
            <person name="Garvin B.E."/>
            <person name="Gibson G."/>
            <person name="Gilbert D."/>
            <person name="Gnerre S."/>
            <person name="Godfrey J."/>
            <person name="Good R."/>
            <person name="Gotea V."/>
            <person name="Gravely B."/>
            <person name="Greenberg A.J."/>
            <person name="Griffiths-Jones S."/>
            <person name="Gross S."/>
            <person name="Guigo R."/>
            <person name="Gustafson E.A."/>
            <person name="Haerty W."/>
            <person name="Hahn M.W."/>
            <person name="Halligan D.L."/>
            <person name="Halpern A.L."/>
            <person name="Halter G.M."/>
            <person name="Han M.V."/>
            <person name="Heger A."/>
            <person name="Hillier L."/>
            <person name="Hinrichs A.S."/>
            <person name="Holmes I."/>
            <person name="Hoskins R.A."/>
            <person name="Hubisz M.J."/>
            <person name="Hultmark D."/>
            <person name="Huntley M.A."/>
            <person name="Jaffe D.B."/>
            <person name="Jagadeeshan S."/>
            <person name="Jeck W.R."/>
            <person name="Johnson J."/>
            <person name="Jones C.D."/>
            <person name="Jordan W.C."/>
            <person name="Karpen G.H."/>
            <person name="Kataoka E."/>
            <person name="Keightley P.D."/>
            <person name="Kheradpour P."/>
            <person name="Kirkness E.F."/>
            <person name="Koerich L.B."/>
            <person name="Kristiansen K."/>
            <person name="Kudrna D."/>
            <person name="Kulathinal R.J."/>
            <person name="Kumar S."/>
            <person name="Kwok R."/>
            <person name="Lander E."/>
            <person name="Langley C.H."/>
            <person name="Lapoint R."/>
            <person name="Lazzaro B.P."/>
            <person name="Lee S.J."/>
            <person name="Levesque L."/>
            <person name="Li R."/>
            <person name="Lin C.F."/>
            <person name="Lin M.F."/>
            <person name="Lindblad-Toh K."/>
            <person name="Llopart A."/>
            <person name="Long M."/>
            <person name="Low L."/>
            <person name="Lozovsky E."/>
            <person name="Lu J."/>
            <person name="Luo M."/>
            <person name="Machado C.A."/>
            <person name="Makalowski W."/>
            <person name="Marzo M."/>
            <person name="Matsuda M."/>
            <person name="Matzkin L."/>
            <person name="McAllister B."/>
            <person name="McBride C.S."/>
            <person name="McKernan B."/>
            <person name="McKernan K."/>
            <person name="Mendez-Lago M."/>
            <person name="Minx P."/>
            <person name="Mollenhauer M.U."/>
            <person name="Montooth K."/>
            <person name="Mount S.M."/>
            <person name="Mu X."/>
            <person name="Myers E."/>
            <person name="Negre B."/>
            <person name="Newfeld S."/>
            <person name="Nielsen R."/>
            <person name="Noor M.A."/>
            <person name="O'Grady P."/>
            <person name="Pachter L."/>
            <person name="Papaceit M."/>
            <person name="Parisi M.J."/>
            <person name="Parisi M."/>
            <person name="Parts L."/>
            <person name="Pedersen J.S."/>
            <person name="Pesole G."/>
            <person name="Phillippy A.M."/>
            <person name="Ponting C.P."/>
            <person name="Pop M."/>
            <person name="Porcelli D."/>
            <person name="Powell J.R."/>
            <person name="Prohaska S."/>
            <person name="Pruitt K."/>
            <person name="Puig M."/>
            <person name="Quesneville H."/>
            <person name="Ram K.R."/>
            <person name="Rand D."/>
            <person name="Rasmussen M.D."/>
            <person name="Reed L.K."/>
            <person name="Reenan R."/>
            <person name="Reily A."/>
            <person name="Remington K.A."/>
            <person name="Rieger T.T."/>
            <person name="Ritchie M.G."/>
            <person name="Robin C."/>
            <person name="Rogers Y.H."/>
            <person name="Rohde C."/>
            <person name="Rozas J."/>
            <person name="Rubenfield M.J."/>
            <person name="Ruiz A."/>
            <person name="Russo S."/>
            <person name="Salzberg S.L."/>
            <person name="Sanchez-Gracia A."/>
            <person name="Saranga D.J."/>
            <person name="Sato H."/>
            <person name="Schaeffer S.W."/>
            <person name="Schatz M.C."/>
            <person name="Schlenke T."/>
            <person name="Schwartz R."/>
            <person name="Segarra C."/>
            <person name="Singh R.S."/>
            <person name="Sirot L."/>
            <person name="Sirota M."/>
            <person name="Sisneros N.B."/>
            <person name="Smith C.D."/>
            <person name="Smith T.F."/>
            <person name="Spieth J."/>
            <person name="Stage D.E."/>
            <person name="Stark A."/>
            <person name="Stephan W."/>
            <person name="Strausberg R.L."/>
            <person name="Strempel S."/>
            <person name="Sturgill D."/>
            <person name="Sutton G."/>
            <person name="Sutton G.G."/>
            <person name="Tao W."/>
            <person name="Teichmann S."/>
            <person name="Tobari Y.N."/>
            <person name="Tomimura Y."/>
            <person name="Tsolas J.M."/>
            <person name="Valente V.L."/>
            <person name="Venter E."/>
            <person name="Venter J.C."/>
            <person name="Vicario S."/>
            <person name="Vieira F.G."/>
            <person name="Vilella A.J."/>
            <person name="Villasante A."/>
            <person name="Walenz B."/>
            <person name="Wang J."/>
            <person name="Wasserman M."/>
            <person name="Watts T."/>
            <person name="Wilson D."/>
            <person name="Wilson R.K."/>
            <person name="Wing R.A."/>
            <person name="Wolfner M.F."/>
            <person name="Wong A."/>
            <person name="Wong G.K."/>
            <person name="Wu C.I."/>
            <person name="Wu G."/>
            <person name="Yamamoto D."/>
            <person name="Yang H.P."/>
            <person name="Yang S.P."/>
            <person name="Yorke J.A."/>
            <person name="Yoshida K."/>
            <person name="Zdobnov E."/>
            <person name="Zhang P."/>
            <person name="Zhang Y."/>
            <person name="Zimin A.V."/>
            <person name="Baldwin J."/>
            <person name="Abdouelleil A."/>
            <person name="Abdulkadir J."/>
            <person name="Abebe A."/>
            <person name="Abera B."/>
            <person name="Abreu J."/>
            <person name="Acer S.C."/>
            <person name="Aftuck L."/>
            <person name="Alexander A."/>
            <person name="An P."/>
            <person name="Anderson E."/>
            <person name="Anderson S."/>
            <person name="Arachi H."/>
            <person name="Azer M."/>
            <person name="Bachantsang P."/>
            <person name="Barry A."/>
            <person name="Bayul T."/>
            <person name="Berlin A."/>
            <person name="Bessette D."/>
            <person name="Bloom T."/>
            <person name="Blye J."/>
            <person name="Boguslavskiy L."/>
            <person name="Bonnet C."/>
            <person name="Boukhgalter B."/>
            <person name="Bourzgui I."/>
            <person name="Brown A."/>
            <person name="Cahill P."/>
            <person name="Channer S."/>
            <person name="Cheshatsang Y."/>
            <person name="Chuda L."/>
            <person name="Citroen M."/>
            <person name="Collymore A."/>
            <person name="Cooke P."/>
            <person name="Costello M."/>
            <person name="D'Aco K."/>
            <person name="Daza R."/>
            <person name="De Haan G."/>
            <person name="DeGray S."/>
            <person name="DeMaso C."/>
            <person name="Dhargay N."/>
            <person name="Dooley K."/>
            <person name="Dooley E."/>
            <person name="Doricent M."/>
            <person name="Dorje P."/>
            <person name="Dorjee K."/>
            <person name="Dupes A."/>
            <person name="Elong R."/>
            <person name="Falk J."/>
            <person name="Farina A."/>
            <person name="Faro S."/>
            <person name="Ferguson D."/>
            <person name="Fisher S."/>
            <person name="Foley C.D."/>
            <person name="Franke A."/>
            <person name="Friedrich D."/>
            <person name="Gadbois L."/>
            <person name="Gearin G."/>
            <person name="Gearin C.R."/>
            <person name="Giannoukos G."/>
            <person name="Goode T."/>
            <person name="Graham J."/>
            <person name="Grandbois E."/>
            <person name="Grewal S."/>
            <person name="Gyaltsen K."/>
            <person name="Hafez N."/>
            <person name="Hagos B."/>
            <person name="Hall J."/>
            <person name="Henson C."/>
            <person name="Hollinger A."/>
            <person name="Honan T."/>
            <person name="Huard M.D."/>
            <person name="Hughes L."/>
            <person name="Hurhula B."/>
            <person name="Husby M.E."/>
            <person name="Kamat A."/>
            <person name="Kanga B."/>
            <person name="Kashin S."/>
            <person name="Khazanovich D."/>
            <person name="Kisner P."/>
            <person name="Lance K."/>
            <person name="Lara M."/>
            <person name="Lee W."/>
            <person name="Lennon N."/>
            <person name="Letendre F."/>
            <person name="LeVine R."/>
            <person name="Lipovsky A."/>
            <person name="Liu X."/>
            <person name="Liu J."/>
            <person name="Liu S."/>
            <person name="Lokyitsang T."/>
            <person name="Lokyitsang Y."/>
            <person name="Lubonja R."/>
            <person name="Lui A."/>
            <person name="MacDonald P."/>
            <person name="Magnisalis V."/>
            <person name="Maru K."/>
            <person name="Matthews C."/>
            <person name="McCusker W."/>
            <person name="McDonough S."/>
            <person name="Mehta T."/>
            <person name="Meldrim J."/>
            <person name="Meneus L."/>
            <person name="Mihai O."/>
            <person name="Mihalev A."/>
            <person name="Mihova T."/>
            <person name="Mittelman R."/>
            <person name="Mlenga V."/>
            <person name="Montmayeur A."/>
            <person name="Mulrain L."/>
            <person name="Navidi A."/>
            <person name="Naylor J."/>
            <person name="Negash T."/>
            <person name="Nguyen T."/>
            <person name="Nguyen N."/>
            <person name="Nicol R."/>
            <person name="Norbu C."/>
            <person name="Norbu N."/>
            <person name="Novod N."/>
            <person name="O'Neill B."/>
            <person name="Osman S."/>
            <person name="Markiewicz E."/>
            <person name="Oyono O.L."/>
            <person name="Patti C."/>
            <person name="Phunkhang P."/>
            <person name="Pierre F."/>
            <person name="Priest M."/>
            <person name="Raghuraman S."/>
            <person name="Rege F."/>
            <person name="Reyes R."/>
            <person name="Rise C."/>
            <person name="Rogov P."/>
            <person name="Ross K."/>
            <person name="Ryan E."/>
            <person name="Settipalli S."/>
            <person name="Shea T."/>
            <person name="Sherpa N."/>
            <person name="Shi L."/>
            <person name="Shih D."/>
            <person name="Sparrow T."/>
            <person name="Spaulding J."/>
            <person name="Stalker J."/>
            <person name="Stange-Thomann N."/>
            <person name="Stavropoulos S."/>
            <person name="Stone C."/>
            <person name="Strader C."/>
            <person name="Tesfaye S."/>
            <person name="Thomson T."/>
            <person name="Thoulutsang Y."/>
            <person name="Thoulutsang D."/>
            <person name="Topham K."/>
            <person name="Topping I."/>
            <person name="Tsamla T."/>
            <person name="Vassiliev H."/>
            <person name="Vo A."/>
            <person name="Wangchuk T."/>
            <person name="Wangdi T."/>
            <person name="Weiand M."/>
            <person name="Wilkinson J."/>
            <person name="Wilson A."/>
            <person name="Yadav S."/>
            <person name="Young G."/>
            <person name="Yu Q."/>
            <person name="Zembek L."/>
            <person name="Zhong D."/>
            <person name="Zimmer A."/>
            <person name="Zwirko Z."/>
            <person name="Jaffe D.B."/>
            <person name="Alvarez P."/>
            <person name="Brockman W."/>
            <person name="Butler J."/>
            <person name="Chin C."/>
            <person name="Gnerre S."/>
            <person name="Grabherr M."/>
            <person name="Kleber M."/>
            <person name="Mauceli E."/>
            <person name="MacCallum I."/>
        </authorList>
    </citation>
    <scope>NUCLEOTIDE SEQUENCE [LARGE SCALE GENOMIC DNA]</scope>
    <source>
        <strain evidence="3">MSH-3 / Tucson 14011-0111.49</strain>
    </source>
</reference>
<accession>B4GT97</accession>
<proteinExistence type="predicted"/>
<feature type="region of interest" description="Disordered" evidence="1">
    <location>
        <begin position="166"/>
        <end position="186"/>
    </location>
</feature>
<protein>
    <submittedName>
        <fullName evidence="2">GL26688</fullName>
    </submittedName>
</protein>
<gene>
    <name evidence="2" type="primary">Dper\GL26688</name>
    <name evidence="2" type="ORF">Dper_GL26688</name>
</gene>
<organism evidence="3">
    <name type="scientific">Drosophila persimilis</name>
    <name type="common">Fruit fly</name>
    <dbReference type="NCBI Taxonomy" id="7234"/>
    <lineage>
        <taxon>Eukaryota</taxon>
        <taxon>Metazoa</taxon>
        <taxon>Ecdysozoa</taxon>
        <taxon>Arthropoda</taxon>
        <taxon>Hexapoda</taxon>
        <taxon>Insecta</taxon>
        <taxon>Pterygota</taxon>
        <taxon>Neoptera</taxon>
        <taxon>Endopterygota</taxon>
        <taxon>Diptera</taxon>
        <taxon>Brachycera</taxon>
        <taxon>Muscomorpha</taxon>
        <taxon>Ephydroidea</taxon>
        <taxon>Drosophilidae</taxon>
        <taxon>Drosophila</taxon>
        <taxon>Sophophora</taxon>
    </lineage>
</organism>
<dbReference type="HOGENOM" id="CLU_1295588_0_0_1"/>
<dbReference type="OMA" id="LSHIMMF"/>
<dbReference type="EMBL" id="CH479189">
    <property type="protein sequence ID" value="EDW25606.1"/>
    <property type="molecule type" value="Genomic_DNA"/>
</dbReference>
<keyword evidence="3" id="KW-1185">Reference proteome</keyword>